<dbReference type="Proteomes" id="UP000027395">
    <property type="component" value="Chromosome"/>
</dbReference>
<protein>
    <submittedName>
        <fullName evidence="2">Uncharacterized protein</fullName>
    </submittedName>
</protein>
<keyword evidence="3" id="KW-1185">Reference proteome</keyword>
<organism evidence="2 3">
    <name type="scientific">Planktothrix agardhii (strain NIVA-CYA 126/8)</name>
    <dbReference type="NCBI Taxonomy" id="388467"/>
    <lineage>
        <taxon>Bacteria</taxon>
        <taxon>Bacillati</taxon>
        <taxon>Cyanobacteriota</taxon>
        <taxon>Cyanophyceae</taxon>
        <taxon>Oscillatoriophycideae</taxon>
        <taxon>Oscillatoriales</taxon>
        <taxon>Microcoleaceae</taxon>
        <taxon>Planktothrix</taxon>
    </lineage>
</organism>
<evidence type="ECO:0000313" key="3">
    <source>
        <dbReference type="Proteomes" id="UP000027395"/>
    </source>
</evidence>
<proteinExistence type="predicted"/>
<gene>
    <name evidence="2" type="ORF">A19Y_2874</name>
</gene>
<keyword evidence="1" id="KW-0812">Transmembrane</keyword>
<keyword evidence="1" id="KW-0472">Membrane</keyword>
<accession>A0A073CUQ9</accession>
<sequence>MFFYRLTMIKRFFTNTVSALCYSLIDYRFKSSPIPQHFPNNSVVNFVIKQQNRMPDYLRFPLFILTLIFDIWGLLRTGLFFHAQSPSVRQQQIQAWKSSPLQICRDLIRFYESLVVLYWQSDHIKFSNYI</sequence>
<dbReference type="HOGENOM" id="CLU_1988039_0_0_3"/>
<name>A0A073CUQ9_PLAA1</name>
<dbReference type="EMBL" id="CM002803">
    <property type="protein sequence ID" value="KEI67735.1"/>
    <property type="molecule type" value="Genomic_DNA"/>
</dbReference>
<dbReference type="PATRIC" id="fig|388467.6.peg.2821"/>
<feature type="transmembrane region" description="Helical" evidence="1">
    <location>
        <begin position="60"/>
        <end position="81"/>
    </location>
</feature>
<evidence type="ECO:0000313" key="2">
    <source>
        <dbReference type="EMBL" id="KEI67735.1"/>
    </source>
</evidence>
<dbReference type="AlphaFoldDB" id="A0A073CUQ9"/>
<evidence type="ECO:0000256" key="1">
    <source>
        <dbReference type="SAM" id="Phobius"/>
    </source>
</evidence>
<dbReference type="STRING" id="388467.A19Y_2874"/>
<keyword evidence="1" id="KW-1133">Transmembrane helix</keyword>
<reference evidence="2 3" key="1">
    <citation type="journal article" date="2014" name="Appl. Environ. Microbiol.">
        <title>Elucidation of insertion elements encoded on plasmids and in vitro construction of shuttle vectors from the toxic cyanobacterium Planktothrix.</title>
        <authorList>
            <person name="Christiansen G."/>
            <person name="Goesmann A."/>
            <person name="Kurmayer R."/>
        </authorList>
    </citation>
    <scope>NUCLEOTIDE SEQUENCE [LARGE SCALE GENOMIC DNA]</scope>
    <source>
        <strain evidence="2 3">NIVA-CYA 126/8</strain>
    </source>
</reference>
<dbReference type="eggNOG" id="ENOG5032UE2">
    <property type="taxonomic scope" value="Bacteria"/>
</dbReference>